<name>A0A9X2KL20_9SPHN</name>
<dbReference type="EMBL" id="JAMLDX010000004">
    <property type="protein sequence ID" value="MCP3730315.1"/>
    <property type="molecule type" value="Genomic_DNA"/>
</dbReference>
<dbReference type="RefSeq" id="WP_254292434.1">
    <property type="nucleotide sequence ID" value="NZ_JAMLDX010000004.1"/>
</dbReference>
<dbReference type="Proteomes" id="UP001139451">
    <property type="component" value="Unassembled WGS sequence"/>
</dbReference>
<dbReference type="Gene3D" id="3.40.50.720">
    <property type="entry name" value="NAD(P)-binding Rossmann-like Domain"/>
    <property type="match status" value="1"/>
</dbReference>
<organism evidence="1 2">
    <name type="scientific">Sphingomonas tagetis</name>
    <dbReference type="NCBI Taxonomy" id="2949092"/>
    <lineage>
        <taxon>Bacteria</taxon>
        <taxon>Pseudomonadati</taxon>
        <taxon>Pseudomonadota</taxon>
        <taxon>Alphaproteobacteria</taxon>
        <taxon>Sphingomonadales</taxon>
        <taxon>Sphingomonadaceae</taxon>
        <taxon>Sphingomonas</taxon>
    </lineage>
</organism>
<dbReference type="Pfam" id="PF00106">
    <property type="entry name" value="adh_short"/>
    <property type="match status" value="1"/>
</dbReference>
<dbReference type="InterPro" id="IPR036291">
    <property type="entry name" value="NAD(P)-bd_dom_sf"/>
</dbReference>
<dbReference type="PANTHER" id="PTHR43431">
    <property type="entry name" value="OXIDOREDUCTASE, SHORT CHAIN DEHYDROGENASE/REDUCTASE FAMILY (AFU_ORTHOLOGUE AFUA_5G14000)"/>
    <property type="match status" value="1"/>
</dbReference>
<keyword evidence="2" id="KW-1185">Reference proteome</keyword>
<reference evidence="1" key="1">
    <citation type="submission" date="2022-05" db="EMBL/GenBank/DDBJ databases">
        <title>Sphingomonas sp. strain MG17 Genome sequencing and assembly.</title>
        <authorList>
            <person name="Kim I."/>
        </authorList>
    </citation>
    <scope>NUCLEOTIDE SEQUENCE</scope>
    <source>
        <strain evidence="1">MG17</strain>
    </source>
</reference>
<gene>
    <name evidence="1" type="ORF">M9978_07720</name>
</gene>
<dbReference type="AlphaFoldDB" id="A0A9X2KL20"/>
<comment type="caution">
    <text evidence="1">The sequence shown here is derived from an EMBL/GenBank/DDBJ whole genome shotgun (WGS) entry which is preliminary data.</text>
</comment>
<evidence type="ECO:0000313" key="1">
    <source>
        <dbReference type="EMBL" id="MCP3730315.1"/>
    </source>
</evidence>
<dbReference type="InterPro" id="IPR002347">
    <property type="entry name" value="SDR_fam"/>
</dbReference>
<proteinExistence type="predicted"/>
<evidence type="ECO:0000313" key="2">
    <source>
        <dbReference type="Proteomes" id="UP001139451"/>
    </source>
</evidence>
<accession>A0A9X2KL20</accession>
<dbReference type="CDD" id="cd05233">
    <property type="entry name" value="SDR_c"/>
    <property type="match status" value="1"/>
</dbReference>
<dbReference type="SUPFAM" id="SSF51735">
    <property type="entry name" value="NAD(P)-binding Rossmann-fold domains"/>
    <property type="match status" value="1"/>
</dbReference>
<dbReference type="PANTHER" id="PTHR43431:SF1">
    <property type="entry name" value="OS08G0476300 PROTEIN"/>
    <property type="match status" value="1"/>
</dbReference>
<sequence>MALSKTAVIFGAGPGIGIAAAREFAALRYKLALVARTGSKLARLVADLEASGATAKGFLADGADGASIDAAVADIRAWAGGDPSVVLFNAFTSQPVGPTHQVDPAGFTPNLLVNAAAAQHLVYRMAPALIAAGTGSLLFTGNGMALTPMGQVFGTLSAGKSAMRSIALTLAEDLAGTGVKVGLLTVNGPTGRGTDFDPDIIAAEFVKLHDGSVTDTEIVYNGASAHR</sequence>
<protein>
    <submittedName>
        <fullName evidence="1">SDR family oxidoreductase</fullName>
    </submittedName>
</protein>